<gene>
    <name evidence="2" type="ORF">PR1_91</name>
</gene>
<dbReference type="InterPro" id="IPR042047">
    <property type="entry name" value="SleB_dom1"/>
</dbReference>
<reference evidence="2 3" key="1">
    <citation type="submission" date="2016-12" db="EMBL/GenBank/DDBJ databases">
        <title>Providencia rettgeri phage vB-PreS_PR1 - a deep-branching member of the T5-like siphoviruses.</title>
        <authorList>
            <person name="Oliveira H."/>
            <person name="Pinto G."/>
            <person name="Hendrix H."/>
            <person name="Noben J.-P."/>
            <person name="Gawor J."/>
            <person name="Lobocka M."/>
            <person name="Lavigne R."/>
            <person name="Azeredo J."/>
        </authorList>
    </citation>
    <scope>NUCLEOTIDE SEQUENCE [LARGE SCALE GENOMIC DNA]</scope>
</reference>
<evidence type="ECO:0000259" key="1">
    <source>
        <dbReference type="Pfam" id="PF07486"/>
    </source>
</evidence>
<dbReference type="Pfam" id="PF07486">
    <property type="entry name" value="Hydrolase_2"/>
    <property type="match status" value="1"/>
</dbReference>
<dbReference type="EMBL" id="KY363465">
    <property type="protein sequence ID" value="AQT25275.1"/>
    <property type="molecule type" value="Genomic_DNA"/>
</dbReference>
<dbReference type="InterPro" id="IPR011105">
    <property type="entry name" value="Cell_wall_hydrolase_SleB"/>
</dbReference>
<dbReference type="OrthoDB" id="24022at10239"/>
<keyword evidence="3" id="KW-1185">Reference proteome</keyword>
<evidence type="ECO:0000313" key="2">
    <source>
        <dbReference type="EMBL" id="AQT25275.1"/>
    </source>
</evidence>
<sequence>MAPELAFTLGMLMANVPSLADNPQVTCLTENIYYEARAEPLRGLFAVAEVTNNRVDSKVFKPTTHCGVIYQKYQFSWTAHKYPIREPKMWIRSKAVAMVSYHFGNITETVPDALFFHSGKPLAYHSRLDFIEKIGGHRFYSLKGK</sequence>
<protein>
    <submittedName>
        <fullName evidence="2">SleB</fullName>
    </submittedName>
</protein>
<organism evidence="2 3">
    <name type="scientific">Providencia phage vB_PreS_PR1</name>
    <dbReference type="NCBI Taxonomy" id="1931407"/>
    <lineage>
        <taxon>Viruses</taxon>
        <taxon>Duplodnaviria</taxon>
        <taxon>Heunggongvirae</taxon>
        <taxon>Uroviricota</taxon>
        <taxon>Caudoviricetes</taxon>
        <taxon>Demerecviridae</taxon>
        <taxon>Priunavirus</taxon>
        <taxon>Priunavirus PR1</taxon>
    </lineage>
</organism>
<accession>A0A1S6KV31</accession>
<dbReference type="GO" id="GO:0016787">
    <property type="term" value="F:hydrolase activity"/>
    <property type="evidence" value="ECO:0007669"/>
    <property type="project" value="InterPro"/>
</dbReference>
<dbReference type="Proteomes" id="UP000222417">
    <property type="component" value="Segment"/>
</dbReference>
<name>A0A1S6KV31_9CAUD</name>
<dbReference type="Gene3D" id="1.10.10.2520">
    <property type="entry name" value="Cell wall hydrolase SleB, domain 1"/>
    <property type="match status" value="1"/>
</dbReference>
<feature type="domain" description="Cell wall hydrolase SleB" evidence="1">
    <location>
        <begin position="39"/>
        <end position="140"/>
    </location>
</feature>
<evidence type="ECO:0000313" key="3">
    <source>
        <dbReference type="Proteomes" id="UP000222417"/>
    </source>
</evidence>
<proteinExistence type="predicted"/>